<comment type="caution">
    <text evidence="2">The sequence shown here is derived from an EMBL/GenBank/DDBJ whole genome shotgun (WGS) entry which is preliminary data.</text>
</comment>
<name>A0A4R1Q295_9FIRM</name>
<dbReference type="RefSeq" id="WP_132076734.1">
    <property type="nucleotide sequence ID" value="NZ_SLUI01000003.1"/>
</dbReference>
<gene>
    <name evidence="2" type="ORF">EV210_103124</name>
</gene>
<dbReference type="Pfam" id="PF10087">
    <property type="entry name" value="DUF2325"/>
    <property type="match status" value="1"/>
</dbReference>
<evidence type="ECO:0000313" key="2">
    <source>
        <dbReference type="EMBL" id="TCL38650.1"/>
    </source>
</evidence>
<organism evidence="2 3">
    <name type="scientific">Anaerospora hongkongensis</name>
    <dbReference type="NCBI Taxonomy" id="244830"/>
    <lineage>
        <taxon>Bacteria</taxon>
        <taxon>Bacillati</taxon>
        <taxon>Bacillota</taxon>
        <taxon>Negativicutes</taxon>
        <taxon>Selenomonadales</taxon>
        <taxon>Sporomusaceae</taxon>
        <taxon>Anaerospora</taxon>
    </lineage>
</organism>
<keyword evidence="3" id="KW-1185">Reference proteome</keyword>
<protein>
    <recommendedName>
        <fullName evidence="4">Dihydroorotate dehydrogenase</fullName>
    </recommendedName>
</protein>
<dbReference type="PIRSF" id="PIRSF020408">
    <property type="entry name" value="UCP020408"/>
    <property type="match status" value="1"/>
</dbReference>
<evidence type="ECO:0000313" key="3">
    <source>
        <dbReference type="Proteomes" id="UP000295063"/>
    </source>
</evidence>
<dbReference type="OrthoDB" id="5324142at2"/>
<evidence type="ECO:0000256" key="1">
    <source>
        <dbReference type="ARBA" id="ARBA00007189"/>
    </source>
</evidence>
<comment type="similarity">
    <text evidence="1">Belongs to the UPF0751 family.</text>
</comment>
<reference evidence="2 3" key="1">
    <citation type="submission" date="2019-03" db="EMBL/GenBank/DDBJ databases">
        <title>Genomic Encyclopedia of Type Strains, Phase IV (KMG-IV): sequencing the most valuable type-strain genomes for metagenomic binning, comparative biology and taxonomic classification.</title>
        <authorList>
            <person name="Goeker M."/>
        </authorList>
    </citation>
    <scope>NUCLEOTIDE SEQUENCE [LARGE SCALE GENOMIC DNA]</scope>
    <source>
        <strain evidence="2 3">DSM 15969</strain>
    </source>
</reference>
<dbReference type="EMBL" id="SLUI01000003">
    <property type="protein sequence ID" value="TCL38650.1"/>
    <property type="molecule type" value="Genomic_DNA"/>
</dbReference>
<sequence length="94" mass="10648">MLMIIGADHLGGIEKNLYHHGFTDIEHIRGRNVNDRKKINIPSNTALIVVLTDYINHMTARCIKEQAKAQGVPMVFAKRSWCFLSRELSRCGAI</sequence>
<evidence type="ECO:0008006" key="4">
    <source>
        <dbReference type="Google" id="ProtNLM"/>
    </source>
</evidence>
<dbReference type="AlphaFoldDB" id="A0A4R1Q295"/>
<accession>A0A4R1Q295</accession>
<dbReference type="Proteomes" id="UP000295063">
    <property type="component" value="Unassembled WGS sequence"/>
</dbReference>
<dbReference type="InterPro" id="IPR016772">
    <property type="entry name" value="UCP020408"/>
</dbReference>
<proteinExistence type="inferred from homology"/>